<dbReference type="Gene3D" id="3.30.450.80">
    <property type="entry name" value="Transcription factor LuxR-like, autoinducer-binding domain"/>
    <property type="match status" value="1"/>
</dbReference>
<dbReference type="PROSITE" id="PS50043">
    <property type="entry name" value="HTH_LUXR_2"/>
    <property type="match status" value="1"/>
</dbReference>
<reference evidence="5 6" key="1">
    <citation type="submission" date="2019-06" db="EMBL/GenBank/DDBJ databases">
        <title>Genomic Encyclopedia of Type Strains, Phase IV (KMG-V): Genome sequencing to study the core and pangenomes of soil and plant-associated prokaryotes.</title>
        <authorList>
            <person name="Whitman W."/>
        </authorList>
    </citation>
    <scope>NUCLEOTIDE SEQUENCE [LARGE SCALE GENOMIC DNA]</scope>
    <source>
        <strain evidence="5 6">BR 510</strain>
    </source>
</reference>
<accession>A0A560DG59</accession>
<gene>
    <name evidence="5" type="ORF">FBZ96_107289</name>
</gene>
<dbReference type="Pfam" id="PF03472">
    <property type="entry name" value="Autoind_bind"/>
    <property type="match status" value="1"/>
</dbReference>
<dbReference type="InterPro" id="IPR005143">
    <property type="entry name" value="TF_LuxR_autoind-bd_dom"/>
</dbReference>
<dbReference type="Proteomes" id="UP000319949">
    <property type="component" value="Unassembled WGS sequence"/>
</dbReference>
<keyword evidence="1" id="KW-0805">Transcription regulation</keyword>
<dbReference type="InterPro" id="IPR036388">
    <property type="entry name" value="WH-like_DNA-bd_sf"/>
</dbReference>
<dbReference type="InterPro" id="IPR036693">
    <property type="entry name" value="TF_LuxR_autoind-bd_dom_sf"/>
</dbReference>
<dbReference type="SUPFAM" id="SSF46894">
    <property type="entry name" value="C-terminal effector domain of the bipartite response regulators"/>
    <property type="match status" value="1"/>
</dbReference>
<keyword evidence="6" id="KW-1185">Reference proteome</keyword>
<dbReference type="RefSeq" id="WP_145667094.1">
    <property type="nucleotide sequence ID" value="NZ_VITK01000007.1"/>
</dbReference>
<keyword evidence="3" id="KW-0804">Transcription</keyword>
<comment type="caution">
    <text evidence="5">The sequence shown here is derived from an EMBL/GenBank/DDBJ whole genome shotgun (WGS) entry which is preliminary data.</text>
</comment>
<evidence type="ECO:0000313" key="6">
    <source>
        <dbReference type="Proteomes" id="UP000319949"/>
    </source>
</evidence>
<dbReference type="Gene3D" id="1.10.10.10">
    <property type="entry name" value="Winged helix-like DNA-binding domain superfamily/Winged helix DNA-binding domain"/>
    <property type="match status" value="1"/>
</dbReference>
<keyword evidence="2" id="KW-0238">DNA-binding</keyword>
<protein>
    <submittedName>
        <fullName evidence="5">LuxR family transcriptional regulator</fullName>
    </submittedName>
</protein>
<dbReference type="Pfam" id="PF00196">
    <property type="entry name" value="GerE"/>
    <property type="match status" value="1"/>
</dbReference>
<evidence type="ECO:0000256" key="3">
    <source>
        <dbReference type="ARBA" id="ARBA00023163"/>
    </source>
</evidence>
<dbReference type="STRING" id="1803665.GCA_001641335_06954"/>
<dbReference type="GO" id="GO:0006355">
    <property type="term" value="P:regulation of DNA-templated transcription"/>
    <property type="evidence" value="ECO:0007669"/>
    <property type="project" value="InterPro"/>
</dbReference>
<organism evidence="5 6">
    <name type="scientific">Bradyrhizobium stylosanthis</name>
    <dbReference type="NCBI Taxonomy" id="1803665"/>
    <lineage>
        <taxon>Bacteria</taxon>
        <taxon>Pseudomonadati</taxon>
        <taxon>Pseudomonadota</taxon>
        <taxon>Alphaproteobacteria</taxon>
        <taxon>Hyphomicrobiales</taxon>
        <taxon>Nitrobacteraceae</taxon>
        <taxon>Bradyrhizobium</taxon>
    </lineage>
</organism>
<sequence>MFPPIEETLANIAGSTTLDELKTVLARISRDYGLTLVAYNAARRPETTNARNPILLFSSEDDLAEQYLKHDGLQAAPLFPNGRSDFLPLDWDDAAPEMQDARASFRMAGSRGMTIPIRGPGGEHARLSIASNVATDIWASRRMTYMRDFLIIAHFIHDQAVRLAGLRPQGLERLLSARERETLQLAARGFSPKQIAADLHLSPTAVRLYLQGARTKLECATLTQLIARAVSLEIIQA</sequence>
<dbReference type="OrthoDB" id="9803630at2"/>
<dbReference type="EMBL" id="VITK01000007">
    <property type="protein sequence ID" value="TWA96097.1"/>
    <property type="molecule type" value="Genomic_DNA"/>
</dbReference>
<dbReference type="CDD" id="cd06170">
    <property type="entry name" value="LuxR_C_like"/>
    <property type="match status" value="1"/>
</dbReference>
<evidence type="ECO:0000256" key="2">
    <source>
        <dbReference type="ARBA" id="ARBA00023125"/>
    </source>
</evidence>
<evidence type="ECO:0000313" key="5">
    <source>
        <dbReference type="EMBL" id="TWA96097.1"/>
    </source>
</evidence>
<dbReference type="PRINTS" id="PR00038">
    <property type="entry name" value="HTHLUXR"/>
</dbReference>
<dbReference type="PANTHER" id="PTHR44688:SF16">
    <property type="entry name" value="DNA-BINDING TRANSCRIPTIONAL ACTIVATOR DEVR_DOSR"/>
    <property type="match status" value="1"/>
</dbReference>
<evidence type="ECO:0000256" key="1">
    <source>
        <dbReference type="ARBA" id="ARBA00023015"/>
    </source>
</evidence>
<proteinExistence type="predicted"/>
<dbReference type="AlphaFoldDB" id="A0A560DG59"/>
<dbReference type="InterPro" id="IPR000792">
    <property type="entry name" value="Tscrpt_reg_LuxR_C"/>
</dbReference>
<evidence type="ECO:0000259" key="4">
    <source>
        <dbReference type="PROSITE" id="PS50043"/>
    </source>
</evidence>
<dbReference type="PANTHER" id="PTHR44688">
    <property type="entry name" value="DNA-BINDING TRANSCRIPTIONAL ACTIVATOR DEVR_DOSR"/>
    <property type="match status" value="1"/>
</dbReference>
<dbReference type="SMART" id="SM00421">
    <property type="entry name" value="HTH_LUXR"/>
    <property type="match status" value="1"/>
</dbReference>
<dbReference type="GO" id="GO:0003677">
    <property type="term" value="F:DNA binding"/>
    <property type="evidence" value="ECO:0007669"/>
    <property type="project" value="UniProtKB-KW"/>
</dbReference>
<dbReference type="SUPFAM" id="SSF75516">
    <property type="entry name" value="Pheromone-binding domain of LuxR-like quorum-sensing transcription factors"/>
    <property type="match status" value="1"/>
</dbReference>
<feature type="domain" description="HTH luxR-type" evidence="4">
    <location>
        <begin position="168"/>
        <end position="233"/>
    </location>
</feature>
<dbReference type="InterPro" id="IPR016032">
    <property type="entry name" value="Sig_transdc_resp-reg_C-effctor"/>
</dbReference>
<name>A0A560DG59_9BRAD</name>